<accession>A0A6J5M853</accession>
<reference evidence="1" key="1">
    <citation type="submission" date="2020-04" db="EMBL/GenBank/DDBJ databases">
        <authorList>
            <person name="Chiriac C."/>
            <person name="Salcher M."/>
            <person name="Ghai R."/>
            <person name="Kavagutti S V."/>
        </authorList>
    </citation>
    <scope>NUCLEOTIDE SEQUENCE</scope>
</reference>
<protein>
    <submittedName>
        <fullName evidence="1">Uncharacterized protein</fullName>
    </submittedName>
</protein>
<gene>
    <name evidence="1" type="ORF">UFOVP410_149</name>
</gene>
<organism evidence="1">
    <name type="scientific">uncultured Caudovirales phage</name>
    <dbReference type="NCBI Taxonomy" id="2100421"/>
    <lineage>
        <taxon>Viruses</taxon>
        <taxon>Duplodnaviria</taxon>
        <taxon>Heunggongvirae</taxon>
        <taxon>Uroviricota</taxon>
        <taxon>Caudoviricetes</taxon>
        <taxon>Peduoviridae</taxon>
        <taxon>Maltschvirus</taxon>
        <taxon>Maltschvirus maltsch</taxon>
    </lineage>
</organism>
<sequence length="79" mass="9367">MTIECNPANLSPLRLSQEAYWNLYKSEYGISPRFVTEEQWTNLEWLNAEIQSLIQPITEPIQSSYFEDLLSNFTKEDYE</sequence>
<proteinExistence type="predicted"/>
<dbReference type="EMBL" id="LR796388">
    <property type="protein sequence ID" value="CAB4141310.1"/>
    <property type="molecule type" value="Genomic_DNA"/>
</dbReference>
<name>A0A6J5M853_9CAUD</name>
<evidence type="ECO:0000313" key="1">
    <source>
        <dbReference type="EMBL" id="CAB4141310.1"/>
    </source>
</evidence>